<dbReference type="EMBL" id="CP009922">
    <property type="protein sequence ID" value="AKG45059.1"/>
    <property type="molecule type" value="Genomic_DNA"/>
</dbReference>
<evidence type="ECO:0000259" key="1">
    <source>
        <dbReference type="Pfam" id="PF04738"/>
    </source>
</evidence>
<sequence>MTGTYFTAEEPMLLRVSTLPREGISGLLPQTAVSGEMSEEQLVSYVRQLASHAVLRESVAISSGSLSHTLDKIEHGALPSRKKLLGTAISLTKYALRLTGRPTPFGIQAGVSIATAAERAAVRRTVPTKRVSHDARWAERATGLLLADDGVRNALTVVANDLCLLRGGRLVLPYARGADTTGDQAATSRNGSVSVRVTRLLSAVLAATRTPATYRDLVRDTVRDFPELTGERVDGYLRELIGREVLLTSLDTLDFGGAIPGAAGTGLPAALPGVAEAVRRYTEQDLGRGRAAFEHAAATARDAVGAAENPLQVDLGTDIEATLPHQVLREVESYASTLWRIAPEVPSHPHMTAYFDAFVDRYGRYGAERLETLVDSHRGLGFPTGYLHPRVEPSGLGAYQRPVPEEENRERYEVTAELLHRALRGGRGEVTLGPAEIERLARHSTSEAPPSSMDLCFQLLSPGLAELTAGDFTLVASPLVGSRVIGATLGRFAELTGHTEAIAALCTDARSAPPDTLYAQVMFRPSNLRARNVMRTPRLSPHTLPVGTFPGRDAGAIDWRELIVYCDGRALRLYWERAGRHVQPFVPHMLALAERAPNLARFLSELRYTSGTKPWTPWSWAGFEAMPDLPRVRVGRVIAFPRTWRPTAALRQAAQHKDTWERGLRAWRERAQIPGAVSVARVDRVYPIDLDNAFHGEMFRRDVLKGGVMVTETTGAKERDSGWLDGRSNEIVVPLRSARRPAPTRAFTRDLARTVFAQPRHEPGGEWAYVQVHADTSAHSTFLSRHLPQVVRAVAADTDRWFFLRFGSPGPHLRLRFLRRSPEVGTRLLDSLLTALSTVRASHAFREVTVHTYEPEISRYGGPEALPLAERVFCTDSQTAVNQIGLLEGGAGAAMGPVTLLAANHACLLTALGFDWPAWAAKQFPRSRDGEVSRAEIDAARDLITAHGTARRVAEVLPAANLEQAWTGNVAAKEYGELLWHPSSALTPVQRDHAVLSLLHMQHNRLIGSDEHSERRALTLLGHVARGLAHPGGPGQGGTE</sequence>
<evidence type="ECO:0000313" key="4">
    <source>
        <dbReference type="Proteomes" id="UP000034034"/>
    </source>
</evidence>
<dbReference type="AlphaFoldDB" id="A0A0F7FY70"/>
<dbReference type="Pfam" id="PF04738">
    <property type="entry name" value="Lant_dehydr_N"/>
    <property type="match status" value="1"/>
</dbReference>
<dbReference type="HOGENOM" id="CLU_010573_0_0_11"/>
<evidence type="ECO:0000313" key="3">
    <source>
        <dbReference type="EMBL" id="AKG45059.1"/>
    </source>
</evidence>
<gene>
    <name evidence="3" type="ORF">SXIM_36750</name>
</gene>
<evidence type="ECO:0000259" key="2">
    <source>
        <dbReference type="Pfam" id="PF14028"/>
    </source>
</evidence>
<protein>
    <submittedName>
        <fullName evidence="3">C terminus superfamily lantibiotic dehydratase</fullName>
    </submittedName>
</protein>
<dbReference type="InterPro" id="IPR006827">
    <property type="entry name" value="Lant_deHydtase_N"/>
</dbReference>
<accession>A0A0F7FY70</accession>
<organism evidence="3 4">
    <name type="scientific">Streptomyces xiamenensis</name>
    <dbReference type="NCBI Taxonomy" id="408015"/>
    <lineage>
        <taxon>Bacteria</taxon>
        <taxon>Bacillati</taxon>
        <taxon>Actinomycetota</taxon>
        <taxon>Actinomycetes</taxon>
        <taxon>Kitasatosporales</taxon>
        <taxon>Streptomycetaceae</taxon>
        <taxon>Streptomyces</taxon>
    </lineage>
</organism>
<dbReference type="KEGG" id="sxi:SXIM_36750"/>
<name>A0A0F7FY70_9ACTN</name>
<dbReference type="Proteomes" id="UP000034034">
    <property type="component" value="Chromosome"/>
</dbReference>
<feature type="domain" description="Lantibiotic dehydratase N-terminal" evidence="1">
    <location>
        <begin position="52"/>
        <end position="697"/>
    </location>
</feature>
<dbReference type="InterPro" id="IPR023809">
    <property type="entry name" value="Thiopep_bacteriocin_synth_dom"/>
</dbReference>
<dbReference type="Pfam" id="PF14028">
    <property type="entry name" value="Lant_dehydr_C"/>
    <property type="match status" value="1"/>
</dbReference>
<dbReference type="NCBIfam" id="TIGR03891">
    <property type="entry name" value="thiopep_ocin"/>
    <property type="match status" value="1"/>
</dbReference>
<feature type="domain" description="Thiopeptide-type bacteriocin biosynthesis" evidence="2">
    <location>
        <begin position="767"/>
        <end position="1024"/>
    </location>
</feature>
<proteinExistence type="predicted"/>
<dbReference type="STRING" id="408015.SXIM_36750"/>
<reference evidence="3" key="1">
    <citation type="submission" date="2019-08" db="EMBL/GenBank/DDBJ databases">
        <title>Complete genome sequence of a mangrove-derived Streptomyces xiamenensis.</title>
        <authorList>
            <person name="Xu J."/>
        </authorList>
    </citation>
    <scope>NUCLEOTIDE SEQUENCE</scope>
    <source>
        <strain evidence="3">318</strain>
    </source>
</reference>
<dbReference type="PATRIC" id="fig|408015.6.peg.3724"/>
<keyword evidence="4" id="KW-1185">Reference proteome</keyword>